<dbReference type="EMBL" id="JBIYSL010000004">
    <property type="protein sequence ID" value="MFK0524299.1"/>
    <property type="molecule type" value="Genomic_DNA"/>
</dbReference>
<gene>
    <name evidence="3" type="ORF">ACINKY_19060</name>
</gene>
<evidence type="ECO:0000313" key="4">
    <source>
        <dbReference type="Proteomes" id="UP001618531"/>
    </source>
</evidence>
<dbReference type="Pfam" id="PF12695">
    <property type="entry name" value="Abhydrolase_5"/>
    <property type="match status" value="1"/>
</dbReference>
<keyword evidence="4" id="KW-1185">Reference proteome</keyword>
<dbReference type="Proteomes" id="UP001618531">
    <property type="component" value="Unassembled WGS sequence"/>
</dbReference>
<keyword evidence="1" id="KW-0472">Membrane</keyword>
<proteinExistence type="predicted"/>
<dbReference type="GO" id="GO:0016787">
    <property type="term" value="F:hydrolase activity"/>
    <property type="evidence" value="ECO:0007669"/>
    <property type="project" value="UniProtKB-KW"/>
</dbReference>
<protein>
    <submittedName>
        <fullName evidence="3">Alpha/beta hydrolase</fullName>
    </submittedName>
</protein>
<evidence type="ECO:0000259" key="2">
    <source>
        <dbReference type="Pfam" id="PF12695"/>
    </source>
</evidence>
<dbReference type="InterPro" id="IPR029059">
    <property type="entry name" value="AB_hydrolase_5"/>
</dbReference>
<evidence type="ECO:0000256" key="1">
    <source>
        <dbReference type="SAM" id="Phobius"/>
    </source>
</evidence>
<name>A0ABW8HZE9_9BACL</name>
<dbReference type="InterPro" id="IPR029058">
    <property type="entry name" value="AB_hydrolase_fold"/>
</dbReference>
<comment type="caution">
    <text evidence="3">The sequence shown here is derived from an EMBL/GenBank/DDBJ whole genome shotgun (WGS) entry which is preliminary data.</text>
</comment>
<dbReference type="Gene3D" id="3.40.50.1820">
    <property type="entry name" value="alpha/beta hydrolase"/>
    <property type="match status" value="1"/>
</dbReference>
<feature type="transmembrane region" description="Helical" evidence="1">
    <location>
        <begin position="15"/>
        <end position="34"/>
    </location>
</feature>
<sequence length="256" mass="28287">MKLKTAKRSNKWKKVLIWSSLSVIIVVVGLFVYLQSVTYSPSERAEAAMTPDGQISINKIKNGYRFEPKGTEFVEPNIIFYPGGLVEPASYAPFARKLAEEGHRVYIADMPLNLAMFGGNKADSFIEEHPDEAFVIGGHSLGGVFASRYAVQHTDTLEGVFYLASYADESGSLKETDLSALQITGTDDGVLNTERWEESKINLPENTTFVSIKGGNHGQFGSYGEQKGDHAPAITEEQQLEEVVAGLEQWFDLINR</sequence>
<dbReference type="RefSeq" id="WP_402876751.1">
    <property type="nucleotide sequence ID" value="NZ_JBIYSL010000004.1"/>
</dbReference>
<keyword evidence="1" id="KW-1133">Transmembrane helix</keyword>
<keyword evidence="1" id="KW-0812">Transmembrane</keyword>
<keyword evidence="3" id="KW-0378">Hydrolase</keyword>
<dbReference type="SUPFAM" id="SSF53474">
    <property type="entry name" value="alpha/beta-Hydrolases"/>
    <property type="match status" value="1"/>
</dbReference>
<accession>A0ABW8HZE9</accession>
<evidence type="ECO:0000313" key="3">
    <source>
        <dbReference type="EMBL" id="MFK0524299.1"/>
    </source>
</evidence>
<organism evidence="3 4">
    <name type="scientific">Paenibacillus illinoisensis</name>
    <dbReference type="NCBI Taxonomy" id="59845"/>
    <lineage>
        <taxon>Bacteria</taxon>
        <taxon>Bacillati</taxon>
        <taxon>Bacillota</taxon>
        <taxon>Bacilli</taxon>
        <taxon>Bacillales</taxon>
        <taxon>Paenibacillaceae</taxon>
        <taxon>Paenibacillus</taxon>
    </lineage>
</organism>
<feature type="domain" description="Alpha/beta hydrolase fold-5" evidence="2">
    <location>
        <begin position="78"/>
        <end position="240"/>
    </location>
</feature>
<reference evidence="3 4" key="1">
    <citation type="submission" date="2024-11" db="EMBL/GenBank/DDBJ databases">
        <title>Identification and Characterization of a Novel Fosfomycin Bacillithiol Transferase FosB8 in Paenibacillus illinoisensis.</title>
        <authorList>
            <person name="Lu W."/>
        </authorList>
    </citation>
    <scope>NUCLEOTIDE SEQUENCE [LARGE SCALE GENOMIC DNA]</scope>
    <source>
        <strain evidence="3 4">WP77</strain>
    </source>
</reference>